<dbReference type="Proteomes" id="UP000275076">
    <property type="component" value="Unassembled WGS sequence"/>
</dbReference>
<dbReference type="InterPro" id="IPR002347">
    <property type="entry name" value="SDR_fam"/>
</dbReference>
<name>A0A3R9P8P4_9BACI</name>
<organism evidence="3 4">
    <name type="scientific">Salibacterium salarium</name>
    <dbReference type="NCBI Taxonomy" id="284579"/>
    <lineage>
        <taxon>Bacteria</taxon>
        <taxon>Bacillati</taxon>
        <taxon>Bacillota</taxon>
        <taxon>Bacilli</taxon>
        <taxon>Bacillales</taxon>
        <taxon>Bacillaceae</taxon>
    </lineage>
</organism>
<keyword evidence="4" id="KW-1185">Reference proteome</keyword>
<evidence type="ECO:0000313" key="4">
    <source>
        <dbReference type="Proteomes" id="UP000275076"/>
    </source>
</evidence>
<dbReference type="PANTHER" id="PTHR42879:SF2">
    <property type="entry name" value="3-OXOACYL-[ACYL-CARRIER-PROTEIN] REDUCTASE FABG"/>
    <property type="match status" value="1"/>
</dbReference>
<dbReference type="PRINTS" id="PR00081">
    <property type="entry name" value="GDHRDH"/>
</dbReference>
<dbReference type="NCBIfam" id="NF047420">
    <property type="entry name" value="EF_P_mod_YmfI"/>
    <property type="match status" value="1"/>
</dbReference>
<dbReference type="PANTHER" id="PTHR42879">
    <property type="entry name" value="3-OXOACYL-(ACYL-CARRIER-PROTEIN) REDUCTASE"/>
    <property type="match status" value="1"/>
</dbReference>
<dbReference type="InterPro" id="IPR036291">
    <property type="entry name" value="NAD(P)-bd_dom_sf"/>
</dbReference>
<dbReference type="PRINTS" id="PR00080">
    <property type="entry name" value="SDRFAMILY"/>
</dbReference>
<dbReference type="Pfam" id="PF13561">
    <property type="entry name" value="adh_short_C2"/>
    <property type="match status" value="1"/>
</dbReference>
<accession>A0A3R9P8P4</accession>
<dbReference type="EMBL" id="RBVX01000012">
    <property type="protein sequence ID" value="RSL32797.1"/>
    <property type="molecule type" value="Genomic_DNA"/>
</dbReference>
<dbReference type="CDD" id="cd05233">
    <property type="entry name" value="SDR_c"/>
    <property type="match status" value="1"/>
</dbReference>
<evidence type="ECO:0000256" key="1">
    <source>
        <dbReference type="ARBA" id="ARBA00006484"/>
    </source>
</evidence>
<evidence type="ECO:0000256" key="2">
    <source>
        <dbReference type="ARBA" id="ARBA00023002"/>
    </source>
</evidence>
<dbReference type="AlphaFoldDB" id="A0A3R9P8P4"/>
<comment type="caution">
    <text evidence="3">The sequence shown here is derived from an EMBL/GenBank/DDBJ whole genome shotgun (WGS) entry which is preliminary data.</text>
</comment>
<dbReference type="GO" id="GO:0016491">
    <property type="term" value="F:oxidoreductase activity"/>
    <property type="evidence" value="ECO:0007669"/>
    <property type="project" value="UniProtKB-KW"/>
</dbReference>
<dbReference type="InterPro" id="IPR050259">
    <property type="entry name" value="SDR"/>
</dbReference>
<proteinExistence type="inferred from homology"/>
<protein>
    <submittedName>
        <fullName evidence="3">SDR family oxidoreductase</fullName>
    </submittedName>
</protein>
<reference evidence="3 4" key="1">
    <citation type="submission" date="2018-10" db="EMBL/GenBank/DDBJ databases">
        <title>Draft genome sequence of Bacillus salarius IM0101, isolated from a hypersaline soil in Inner Mongolia, China.</title>
        <authorList>
            <person name="Yamprayoonswat W."/>
            <person name="Boonvisut S."/>
            <person name="Jumpathong W."/>
            <person name="Sittihan S."/>
            <person name="Ruangsuj P."/>
            <person name="Wanthongcharoen S."/>
            <person name="Thongpramul N."/>
            <person name="Pimmason S."/>
            <person name="Yu B."/>
            <person name="Yasawong M."/>
        </authorList>
    </citation>
    <scope>NUCLEOTIDE SEQUENCE [LARGE SCALE GENOMIC DNA]</scope>
    <source>
        <strain evidence="3 4">IM0101</strain>
    </source>
</reference>
<comment type="similarity">
    <text evidence="1">Belongs to the short-chain dehydrogenases/reductases (SDR) family.</text>
</comment>
<gene>
    <name evidence="3" type="ORF">D7Z54_13710</name>
</gene>
<dbReference type="RefSeq" id="WP_125556423.1">
    <property type="nucleotide sequence ID" value="NZ_RBVX01000012.1"/>
</dbReference>
<sequence length="239" mass="26127">MNGFTLITGASGAIGGAIALSLAEEGHSLFLHYHRSEQAIMKLKAQCEALGVEAYIVQSDLSKREGVEQLYNQLHSPVETIVYNCGTQNYGFYQDNTDDELYELAHIHLLNAMLLVKKLIPSMITQKRGQIVMISSIWGDRGAALEAAYSAMKGGINTFVKALAKETAPSNIRVNAVAPGVIDTPMMENFSEDVREQLREDIPSGRLGTVDEVADAVNFLIGEKARYINGHILDINGGW</sequence>
<dbReference type="OrthoDB" id="9803333at2"/>
<keyword evidence="2" id="KW-0560">Oxidoreductase</keyword>
<dbReference type="Gene3D" id="3.40.50.720">
    <property type="entry name" value="NAD(P)-binding Rossmann-like Domain"/>
    <property type="match status" value="1"/>
</dbReference>
<dbReference type="SUPFAM" id="SSF51735">
    <property type="entry name" value="NAD(P)-binding Rossmann-fold domains"/>
    <property type="match status" value="1"/>
</dbReference>
<evidence type="ECO:0000313" key="3">
    <source>
        <dbReference type="EMBL" id="RSL32797.1"/>
    </source>
</evidence>
<dbReference type="FunFam" id="3.40.50.720:FF:000173">
    <property type="entry name" value="3-oxoacyl-[acyl-carrier protein] reductase"/>
    <property type="match status" value="1"/>
</dbReference>